<accession>A0A1I5GEX8</accession>
<keyword evidence="1" id="KW-0472">Membrane</keyword>
<dbReference type="GO" id="GO:0005886">
    <property type="term" value="C:plasma membrane"/>
    <property type="evidence" value="ECO:0007669"/>
    <property type="project" value="UniProtKB-SubCell"/>
</dbReference>
<dbReference type="RefSeq" id="WP_091687040.1">
    <property type="nucleotide sequence ID" value="NZ_BAABFM010000069.1"/>
</dbReference>
<name>A0A1I5GEX8_9FIRM</name>
<feature type="transmembrane region" description="Helical" evidence="1">
    <location>
        <begin position="15"/>
        <end position="36"/>
    </location>
</feature>
<evidence type="ECO:0000313" key="3">
    <source>
        <dbReference type="Proteomes" id="UP000198806"/>
    </source>
</evidence>
<sequence>MFSKPLFKATLKQNYVVFIIILAVLMLYLPIIIQMFDPSTQDTLDEMLKVLPQGLISAMGFSNVGSTLLGFVASYFYGFLILLLPMIYVIIVANRSIASHVDKGSMAYLLSTPNTRGKIARTQAGFLLISITLLLGIVTIVGILVSENLFPNELDIKGFLLLNLNTLLLYFALTGIGFFASCLFNDTKNSLALGAGLPVAFLVVQMLSNTGESVEFLKYFTLFTLLDSDKIINGEGYGINFVILIILAIILYASGLYVFKNRDLPL</sequence>
<feature type="transmembrane region" description="Helical" evidence="1">
    <location>
        <begin position="191"/>
        <end position="208"/>
    </location>
</feature>
<keyword evidence="1" id="KW-0812">Transmembrane</keyword>
<evidence type="ECO:0000313" key="2">
    <source>
        <dbReference type="EMBL" id="SFO34101.1"/>
    </source>
</evidence>
<keyword evidence="1" id="KW-1133">Transmembrane helix</keyword>
<feature type="transmembrane region" description="Helical" evidence="1">
    <location>
        <begin position="237"/>
        <end position="259"/>
    </location>
</feature>
<dbReference type="PANTHER" id="PTHR37305">
    <property type="entry name" value="INTEGRAL MEMBRANE PROTEIN-RELATED"/>
    <property type="match status" value="1"/>
</dbReference>
<dbReference type="PANTHER" id="PTHR37305:SF2">
    <property type="entry name" value="BACITRACIN TRANSPORT PERMEASE PROTEIN BCRB"/>
    <property type="match status" value="1"/>
</dbReference>
<protein>
    <submittedName>
        <fullName evidence="2">ABC-2 type transport system permease protein</fullName>
    </submittedName>
</protein>
<dbReference type="AlphaFoldDB" id="A0A1I5GEX8"/>
<dbReference type="EMBL" id="FOWD01000019">
    <property type="protein sequence ID" value="SFO34101.1"/>
    <property type="molecule type" value="Genomic_DNA"/>
</dbReference>
<organism evidence="2 3">
    <name type="scientific">Anaerocolumna aminovalerica</name>
    <dbReference type="NCBI Taxonomy" id="1527"/>
    <lineage>
        <taxon>Bacteria</taxon>
        <taxon>Bacillati</taxon>
        <taxon>Bacillota</taxon>
        <taxon>Clostridia</taxon>
        <taxon>Lachnospirales</taxon>
        <taxon>Lachnospiraceae</taxon>
        <taxon>Anaerocolumna</taxon>
    </lineage>
</organism>
<feature type="transmembrane region" description="Helical" evidence="1">
    <location>
        <begin position="166"/>
        <end position="184"/>
    </location>
</feature>
<dbReference type="Pfam" id="PF12679">
    <property type="entry name" value="ABC2_membrane_2"/>
    <property type="match status" value="1"/>
</dbReference>
<keyword evidence="3" id="KW-1185">Reference proteome</keyword>
<dbReference type="Proteomes" id="UP000198806">
    <property type="component" value="Unassembled WGS sequence"/>
</dbReference>
<evidence type="ECO:0000256" key="1">
    <source>
        <dbReference type="SAM" id="Phobius"/>
    </source>
</evidence>
<proteinExistence type="predicted"/>
<dbReference type="OrthoDB" id="66636at2"/>
<dbReference type="GO" id="GO:0140359">
    <property type="term" value="F:ABC-type transporter activity"/>
    <property type="evidence" value="ECO:0007669"/>
    <property type="project" value="InterPro"/>
</dbReference>
<reference evidence="2 3" key="1">
    <citation type="submission" date="2016-10" db="EMBL/GenBank/DDBJ databases">
        <authorList>
            <person name="de Groot N.N."/>
        </authorList>
    </citation>
    <scope>NUCLEOTIDE SEQUENCE [LARGE SCALE GENOMIC DNA]</scope>
    <source>
        <strain evidence="2 3">DSM 1283</strain>
    </source>
</reference>
<feature type="transmembrane region" description="Helical" evidence="1">
    <location>
        <begin position="75"/>
        <end position="93"/>
    </location>
</feature>
<feature type="transmembrane region" description="Helical" evidence="1">
    <location>
        <begin position="126"/>
        <end position="146"/>
    </location>
</feature>
<dbReference type="STRING" id="1527.SAMN04489757_1195"/>
<gene>
    <name evidence="2" type="ORF">SAMN04489757_1195</name>
</gene>